<dbReference type="InterPro" id="IPR012827">
    <property type="entry name" value="Hemerythrin_metal-bd"/>
</dbReference>
<comment type="similarity">
    <text evidence="1">Belongs to the hemerythrin family.</text>
</comment>
<organism evidence="6 7">
    <name type="scientific">Arcobacter arenosus</name>
    <dbReference type="NCBI Taxonomy" id="2576037"/>
    <lineage>
        <taxon>Bacteria</taxon>
        <taxon>Pseudomonadati</taxon>
        <taxon>Campylobacterota</taxon>
        <taxon>Epsilonproteobacteria</taxon>
        <taxon>Campylobacterales</taxon>
        <taxon>Arcobacteraceae</taxon>
        <taxon>Arcobacter</taxon>
    </lineage>
</organism>
<sequence length="273" mass="32838">MNAKIDSCYISIWSNAYSIGDEKIDAEHQRLFDIANELNVCTNKIHLTTILKELIKYTKFHFANEERFMRELNFSRLAEHKVLHQNLVEALNEVLKKISTQDMEETIFQLSILVNKNILQHILIEDKKVHHEIKPREHLRERFKWNIEYQLKNQLLDEEHEQLFNIALKSLNYHGTNIKTHVKITVNELYEYMKTHFNHEEEYLVQIGYPLLEEHRAIHENIIEQMNAFIKKLPTLSIINFEKKLIEYMDIWLINHILYEDRKIISFVQSNQS</sequence>
<dbReference type="InterPro" id="IPR035938">
    <property type="entry name" value="Hemerythrin-like_sf"/>
</dbReference>
<dbReference type="Pfam" id="PF01814">
    <property type="entry name" value="Hemerythrin"/>
    <property type="match status" value="2"/>
</dbReference>
<keyword evidence="7" id="KW-1185">Reference proteome</keyword>
<evidence type="ECO:0000256" key="2">
    <source>
        <dbReference type="ARBA" id="ARBA00022621"/>
    </source>
</evidence>
<gene>
    <name evidence="6" type="ORF">FDK22_06280</name>
</gene>
<keyword evidence="2" id="KW-0813">Transport</keyword>
<dbReference type="GO" id="GO:0046872">
    <property type="term" value="F:metal ion binding"/>
    <property type="evidence" value="ECO:0007669"/>
    <property type="project" value="UniProtKB-KW"/>
</dbReference>
<evidence type="ECO:0000259" key="5">
    <source>
        <dbReference type="Pfam" id="PF01814"/>
    </source>
</evidence>
<dbReference type="SUPFAM" id="SSF47188">
    <property type="entry name" value="Hemerythrin-like"/>
    <property type="match status" value="2"/>
</dbReference>
<evidence type="ECO:0000313" key="6">
    <source>
        <dbReference type="EMBL" id="TLP39474.1"/>
    </source>
</evidence>
<dbReference type="RefSeq" id="WP_138152057.1">
    <property type="nucleotide sequence ID" value="NZ_CBDDKQ010000002.1"/>
</dbReference>
<comment type="caution">
    <text evidence="6">The sequence shown here is derived from an EMBL/GenBank/DDBJ whole genome shotgun (WGS) entry which is preliminary data.</text>
</comment>
<accession>A0A5R8Y2G9</accession>
<evidence type="ECO:0000256" key="3">
    <source>
        <dbReference type="ARBA" id="ARBA00022723"/>
    </source>
</evidence>
<dbReference type="PROSITE" id="PS00550">
    <property type="entry name" value="HEMERYTHRINS"/>
    <property type="match status" value="2"/>
</dbReference>
<dbReference type="AlphaFoldDB" id="A0A5R8Y2G9"/>
<dbReference type="EMBL" id="VANU01000002">
    <property type="protein sequence ID" value="TLP39474.1"/>
    <property type="molecule type" value="Genomic_DNA"/>
</dbReference>
<dbReference type="PANTHER" id="PTHR37164:SF1">
    <property type="entry name" value="BACTERIOHEMERYTHRIN"/>
    <property type="match status" value="1"/>
</dbReference>
<keyword evidence="4" id="KW-0408">Iron</keyword>
<evidence type="ECO:0000256" key="4">
    <source>
        <dbReference type="ARBA" id="ARBA00023004"/>
    </source>
</evidence>
<dbReference type="NCBIfam" id="TIGR02481">
    <property type="entry name" value="hemeryth_dom"/>
    <property type="match status" value="2"/>
</dbReference>
<dbReference type="InterPro" id="IPR012312">
    <property type="entry name" value="Hemerythrin-like"/>
</dbReference>
<keyword evidence="3" id="KW-0479">Metal-binding</keyword>
<dbReference type="OrthoDB" id="9774644at2"/>
<dbReference type="Gene3D" id="1.20.120.50">
    <property type="entry name" value="Hemerythrin-like"/>
    <property type="match status" value="2"/>
</dbReference>
<evidence type="ECO:0000256" key="1">
    <source>
        <dbReference type="ARBA" id="ARBA00010587"/>
    </source>
</evidence>
<dbReference type="CDD" id="cd12107">
    <property type="entry name" value="Hemerythrin"/>
    <property type="match status" value="2"/>
</dbReference>
<keyword evidence="2" id="KW-0561">Oxygen transport</keyword>
<dbReference type="Proteomes" id="UP000308901">
    <property type="component" value="Unassembled WGS sequence"/>
</dbReference>
<reference evidence="6 7" key="1">
    <citation type="submission" date="2019-05" db="EMBL/GenBank/DDBJ databases">
        <title>Arcobacter sp. nov., isolated from sea sediment.</title>
        <authorList>
            <person name="Kim W."/>
        </authorList>
    </citation>
    <scope>NUCLEOTIDE SEQUENCE [LARGE SCALE GENOMIC DNA]</scope>
    <source>
        <strain evidence="6 7">CAU 1517</strain>
    </source>
</reference>
<evidence type="ECO:0000313" key="7">
    <source>
        <dbReference type="Proteomes" id="UP000308901"/>
    </source>
</evidence>
<proteinExistence type="inferred from homology"/>
<feature type="domain" description="Hemerythrin-like" evidence="5">
    <location>
        <begin position="21"/>
        <end position="130"/>
    </location>
</feature>
<feature type="domain" description="Hemerythrin-like" evidence="5">
    <location>
        <begin position="154"/>
        <end position="265"/>
    </location>
</feature>
<protein>
    <recommendedName>
        <fullName evidence="5">Hemerythrin-like domain-containing protein</fullName>
    </recommendedName>
</protein>
<dbReference type="PANTHER" id="PTHR37164">
    <property type="entry name" value="BACTERIOHEMERYTHRIN"/>
    <property type="match status" value="1"/>
</dbReference>
<dbReference type="GO" id="GO:0005344">
    <property type="term" value="F:oxygen carrier activity"/>
    <property type="evidence" value="ECO:0007669"/>
    <property type="project" value="UniProtKB-KW"/>
</dbReference>
<dbReference type="InterPro" id="IPR016131">
    <property type="entry name" value="Haemerythrin_Fe_BS"/>
</dbReference>
<name>A0A5R8Y2G9_9BACT</name>
<dbReference type="InterPro" id="IPR050669">
    <property type="entry name" value="Hemerythrin"/>
</dbReference>